<feature type="compositionally biased region" description="Basic and acidic residues" evidence="3">
    <location>
        <begin position="1565"/>
        <end position="1601"/>
    </location>
</feature>
<dbReference type="InterPro" id="IPR019734">
    <property type="entry name" value="TPR_rpt"/>
</dbReference>
<feature type="compositionally biased region" description="Pro residues" evidence="3">
    <location>
        <begin position="1347"/>
        <end position="1356"/>
    </location>
</feature>
<feature type="coiled-coil region" evidence="2">
    <location>
        <begin position="755"/>
        <end position="793"/>
    </location>
</feature>
<dbReference type="InterPro" id="IPR024983">
    <property type="entry name" value="CHAT_dom"/>
</dbReference>
<evidence type="ECO:0000259" key="5">
    <source>
        <dbReference type="Pfam" id="PF26117"/>
    </source>
</evidence>
<dbReference type="Pfam" id="PF12770">
    <property type="entry name" value="CHAT"/>
    <property type="match status" value="1"/>
</dbReference>
<feature type="compositionally biased region" description="Basic and acidic residues" evidence="3">
    <location>
        <begin position="1643"/>
        <end position="1652"/>
    </location>
</feature>
<dbReference type="SUPFAM" id="SSF48452">
    <property type="entry name" value="TPR-like"/>
    <property type="match status" value="5"/>
</dbReference>
<sequence length="1677" mass="183796">MSQRDFSEVEPSGSSSLGAASRAVFVEKVRASNAACQAGDFTTAVALYTDALTLDPANHILYSNRSAARLKQGQFAAALQDATRARELCPNWPKAYYRQGLGVEPSSRQLLASLVEASLKSPLRNTLEPTFRQLEAMKLDQSPFVLISVVGQELLAAGHYQAAVTVLEAALRIGSCSLKLRGSVFSALSSAHWALSQLDAAINYMQQDLAVAKSLGDTAGECRAHGNLGAAYFSQGSYKDALTAHRYQLVLAMKCKLVKQMGDKLQEAREIGNVGAVYLAMGEFDSAVDCHTQHIRLARRLGDQVEEARAYSNLGSSYHYRRNFTQAIAYHENVGEGRACSNLGIVYQLLGEHDAALKLHQAHLSIARQLQAIKYHKQELTISKEVHDRSSEASTHGNLAVAYQALGAHDMALFHYRAHLVPYYEQHLMLSQELGDVTAESKACHFLGYAHYCLGNFREAVRAYCNLGLAHLALGNLETALECQKYFLAIAHMTQHLQGKFRALGNIGDVLIKMGDARDRSLEAAACGALGRARRLQRRLDAALGHHTQELTLRQEAGDLAGEARAHSQLGAVHVVLGNYSHAATCYREQLERAQELQDCALEAQAYGNLGIVKLNMGHYEDAIGYFEQQLAILERVNTPTCHIDRAEALGFLGNCYDALGDPDEALKYHEQHLAAALKLNSAREQERAYTGLAMTYKVVLAAVWEPRTQRRAHTPRRPAGTSDSRGRANALADLGRAHLAMGACGSAVSYLRQSLAATEGLADADEELEEAKDQLQAALNVLESSNEKHRDRKMAALYTSTQHALQRVLVELGREGEALLVAERGRCRGLDTLDKHVSSQNRILRFHQVSLIDQVEDGDNSLPDISADDLKTNTNVVKLERCINEWSTWLKTAERRDEEWEPDDRPSTGTSNNESGMRSLVIGGARVGGSRWSSHPALLKEAELVADMLRASKEAVIAQLPQAECIHFATHVCWKTSAIVLSPGEVVDSQAKRLNSSVGGNAADTSTETEEENADIISHSNEDLPPISEFMLTASEIMNLKLTARLVVISCAPSTSVIEESDSSDAVTKAGEGVSRLCRALLAAGAQAILVTLWPAPQDTATKILYRALYSALLQGSRSSGRRHADRAAHEALRTPRTLGRLRVAGQQRASQQQGGAHGTSAVRVTSVTRPPQQRIVRGQKNAMYTTQKSIENKAGNVSGWRELLMSVGFRLWRVSGCHELLASLGLDLAEVGQDDVTLRGKATNRRHVHFVLQALLALFDTQEAPRSLSLESSSSVESLASIDDGDLEPHSDGEISQKQQRQDSASSVPPPPLPLGSCGGAFTMYVRGSGASSEVGRGEPDGRTAPPPAPPPPRYRGESDAAFTPSPPAAQQNVSLALAHQTKIRTLYTRRPPSDDSDWESSGHDTVLRRRPDLQQRYFDACYYLVSEQRRRTEEDKQENQPSTSKRTRPKINRDPMSQVRHMSGELTPTISEVYHERSIGLGLAPPLAELLLAEDSKTEMRTASSSENLLLQNVEKLGLLGDTTENAERWGVSTNSRPWLSTAPLETDVQGSDLTTAEIIERQNKFKKDTEPKRKEENAYDLKPKEETPGPSGIEKRSVSPFLELSKRDEGDGRSIADSHSSYKTLVLNPRPPYLPEEGESSKSHEGGKTHPRIRRPPVRTRPTYTTLDFPPSK</sequence>
<dbReference type="Pfam" id="PF26117">
    <property type="entry name" value="TTC28_C"/>
    <property type="match status" value="1"/>
</dbReference>
<dbReference type="SMART" id="SM00028">
    <property type="entry name" value="TPR"/>
    <property type="match status" value="14"/>
</dbReference>
<feature type="region of interest" description="Disordered" evidence="3">
    <location>
        <begin position="896"/>
        <end position="918"/>
    </location>
</feature>
<proteinExistence type="predicted"/>
<dbReference type="PANTHER" id="PTHR10098:SF108">
    <property type="entry name" value="TETRATRICOPEPTIDE REPEAT PROTEIN 28"/>
    <property type="match status" value="1"/>
</dbReference>
<feature type="compositionally biased region" description="Basic and acidic residues" evidence="3">
    <location>
        <begin position="1432"/>
        <end position="1441"/>
    </location>
</feature>
<feature type="region of interest" description="Disordered" evidence="3">
    <location>
        <begin position="1270"/>
        <end position="1376"/>
    </location>
</feature>
<feature type="compositionally biased region" description="Basic and acidic residues" evidence="3">
    <location>
        <begin position="1608"/>
        <end position="1620"/>
    </location>
</feature>
<dbReference type="Proteomes" id="UP000324832">
    <property type="component" value="Unassembled WGS sequence"/>
</dbReference>
<evidence type="ECO:0000256" key="1">
    <source>
        <dbReference type="PROSITE-ProRule" id="PRU00339"/>
    </source>
</evidence>
<dbReference type="PANTHER" id="PTHR10098">
    <property type="entry name" value="RAPSYN-RELATED"/>
    <property type="match status" value="1"/>
</dbReference>
<feature type="repeat" description="TPR" evidence="1">
    <location>
        <begin position="604"/>
        <end position="637"/>
    </location>
</feature>
<dbReference type="Pfam" id="PF13176">
    <property type="entry name" value="TPR_7"/>
    <property type="match status" value="2"/>
</dbReference>
<dbReference type="EMBL" id="FZQP02002471">
    <property type="protein sequence ID" value="VVC95891.1"/>
    <property type="molecule type" value="Genomic_DNA"/>
</dbReference>
<dbReference type="Pfam" id="PF13432">
    <property type="entry name" value="TPR_16"/>
    <property type="match status" value="1"/>
</dbReference>
<feature type="region of interest" description="Disordered" evidence="3">
    <location>
        <begin position="1148"/>
        <end position="1171"/>
    </location>
</feature>
<dbReference type="Pfam" id="PF13181">
    <property type="entry name" value="TPR_8"/>
    <property type="match status" value="1"/>
</dbReference>
<dbReference type="InterPro" id="IPR058900">
    <property type="entry name" value="TTC28_C"/>
</dbReference>
<keyword evidence="7" id="KW-1185">Reference proteome</keyword>
<protein>
    <recommendedName>
        <fullName evidence="8">CHAT domain-containing protein</fullName>
    </recommendedName>
</protein>
<feature type="compositionally biased region" description="Polar residues" evidence="3">
    <location>
        <begin position="908"/>
        <end position="917"/>
    </location>
</feature>
<evidence type="ECO:0000256" key="3">
    <source>
        <dbReference type="SAM" id="MobiDB-lite"/>
    </source>
</evidence>
<evidence type="ECO:0000313" key="6">
    <source>
        <dbReference type="EMBL" id="VVC95891.1"/>
    </source>
</evidence>
<evidence type="ECO:0000259" key="4">
    <source>
        <dbReference type="Pfam" id="PF12770"/>
    </source>
</evidence>
<keyword evidence="2" id="KW-0175">Coiled coil</keyword>
<feature type="domain" description="CHAT" evidence="4">
    <location>
        <begin position="932"/>
        <end position="1131"/>
    </location>
</feature>
<gene>
    <name evidence="6" type="ORF">LSINAPIS_LOCUS7510</name>
</gene>
<dbReference type="PROSITE" id="PS50005">
    <property type="entry name" value="TPR"/>
    <property type="match status" value="1"/>
</dbReference>
<keyword evidence="1" id="KW-0802">TPR repeat</keyword>
<dbReference type="FunFam" id="1.25.40.10:FF:001539">
    <property type="entry name" value="AGAP002648-PA"/>
    <property type="match status" value="1"/>
</dbReference>
<dbReference type="Gene3D" id="1.25.40.10">
    <property type="entry name" value="Tetratricopeptide repeat domain"/>
    <property type="match status" value="9"/>
</dbReference>
<reference evidence="6 7" key="1">
    <citation type="submission" date="2017-07" db="EMBL/GenBank/DDBJ databases">
        <authorList>
            <person name="Talla V."/>
            <person name="Backstrom N."/>
        </authorList>
    </citation>
    <scope>NUCLEOTIDE SEQUENCE [LARGE SCALE GENOMIC DNA]</scope>
</reference>
<feature type="domain" description="TTC28 C-terminal" evidence="5">
    <location>
        <begin position="1201"/>
        <end position="1266"/>
    </location>
</feature>
<evidence type="ECO:0000256" key="2">
    <source>
        <dbReference type="SAM" id="Coils"/>
    </source>
</evidence>
<evidence type="ECO:0000313" key="7">
    <source>
        <dbReference type="Proteomes" id="UP000324832"/>
    </source>
</evidence>
<dbReference type="Pfam" id="PF13424">
    <property type="entry name" value="TPR_12"/>
    <property type="match status" value="2"/>
</dbReference>
<name>A0A5E4QFP2_9NEOP</name>
<accession>A0A5E4QFP2</accession>
<feature type="compositionally biased region" description="Polar residues" evidence="3">
    <location>
        <begin position="1298"/>
        <end position="1309"/>
    </location>
</feature>
<feature type="compositionally biased region" description="Basic residues" evidence="3">
    <location>
        <begin position="1653"/>
        <end position="1662"/>
    </location>
</feature>
<feature type="compositionally biased region" description="Low complexity" evidence="3">
    <location>
        <begin position="1270"/>
        <end position="1283"/>
    </location>
</feature>
<feature type="compositionally biased region" description="Basic and acidic residues" evidence="3">
    <location>
        <begin position="896"/>
        <end position="907"/>
    </location>
</feature>
<organism evidence="6 7">
    <name type="scientific">Leptidea sinapis</name>
    <dbReference type="NCBI Taxonomy" id="189913"/>
    <lineage>
        <taxon>Eukaryota</taxon>
        <taxon>Metazoa</taxon>
        <taxon>Ecdysozoa</taxon>
        <taxon>Arthropoda</taxon>
        <taxon>Hexapoda</taxon>
        <taxon>Insecta</taxon>
        <taxon>Pterygota</taxon>
        <taxon>Neoptera</taxon>
        <taxon>Endopterygota</taxon>
        <taxon>Lepidoptera</taxon>
        <taxon>Glossata</taxon>
        <taxon>Ditrysia</taxon>
        <taxon>Papilionoidea</taxon>
        <taxon>Pieridae</taxon>
        <taxon>Dismorphiinae</taxon>
        <taxon>Leptidea</taxon>
    </lineage>
</organism>
<feature type="region of interest" description="Disordered" evidence="3">
    <location>
        <begin position="1432"/>
        <end position="1461"/>
    </location>
</feature>
<evidence type="ECO:0008006" key="8">
    <source>
        <dbReference type="Google" id="ProtNLM"/>
    </source>
</evidence>
<feature type="region of interest" description="Disordered" evidence="3">
    <location>
        <begin position="1565"/>
        <end position="1677"/>
    </location>
</feature>
<dbReference type="InterPro" id="IPR011990">
    <property type="entry name" value="TPR-like_helical_dom_sf"/>
</dbReference>